<proteinExistence type="predicted"/>
<keyword evidence="1" id="KW-0732">Signal</keyword>
<evidence type="ECO:0000313" key="4">
    <source>
        <dbReference type="Proteomes" id="UP000244855"/>
    </source>
</evidence>
<evidence type="ECO:0000256" key="1">
    <source>
        <dbReference type="SAM" id="SignalP"/>
    </source>
</evidence>
<dbReference type="InterPro" id="IPR029476">
    <property type="entry name" value="DNase_NucA_NucB"/>
</dbReference>
<organism evidence="3 4">
    <name type="scientific">Periconia macrospinosa</name>
    <dbReference type="NCBI Taxonomy" id="97972"/>
    <lineage>
        <taxon>Eukaryota</taxon>
        <taxon>Fungi</taxon>
        <taxon>Dikarya</taxon>
        <taxon>Ascomycota</taxon>
        <taxon>Pezizomycotina</taxon>
        <taxon>Dothideomycetes</taxon>
        <taxon>Pleosporomycetidae</taxon>
        <taxon>Pleosporales</taxon>
        <taxon>Massarineae</taxon>
        <taxon>Periconiaceae</taxon>
        <taxon>Periconia</taxon>
    </lineage>
</organism>
<feature type="chain" id="PRO_5016090846" description="Deoxyribonuclease NucA/NucB domain-containing protein" evidence="1">
    <location>
        <begin position="20"/>
        <end position="285"/>
    </location>
</feature>
<dbReference type="Proteomes" id="UP000244855">
    <property type="component" value="Unassembled WGS sequence"/>
</dbReference>
<dbReference type="EMBL" id="KZ805475">
    <property type="protein sequence ID" value="PVH96063.1"/>
    <property type="molecule type" value="Genomic_DNA"/>
</dbReference>
<keyword evidence="4" id="KW-1185">Reference proteome</keyword>
<evidence type="ECO:0000259" key="2">
    <source>
        <dbReference type="Pfam" id="PF14040"/>
    </source>
</evidence>
<sequence>MKLIHTVALAVTAAQAAVAAPGVMGAVEQRDSGLSARAGLTFVVECSPYTGTGGKKRKGAGDTCNTMCYGTNCKLKTKTFTFDGASKKTKDQRRTMAGCNPTEKNICKTDNRFKDKGLTDCDEFPLAATKEADKGGQVFRCVKPADNRSQGGQTTTMIKQCKGKYPCSFTFSFKGASPYKYCGASPNCKADDNLFTQGNKPVTKRDVAIESQVHEGGYFQLRSGATIYSPSDLAIGSIAVRNAYSNETNAISAEEAAQIEADGLWDEDEEDDEDDFIEDEVVAKL</sequence>
<evidence type="ECO:0000313" key="3">
    <source>
        <dbReference type="EMBL" id="PVH96063.1"/>
    </source>
</evidence>
<accession>A0A2V1DEN2</accession>
<dbReference type="STRING" id="97972.A0A2V1DEN2"/>
<feature type="domain" description="Deoxyribonuclease NucA/NucB" evidence="2">
    <location>
        <begin position="67"/>
        <end position="159"/>
    </location>
</feature>
<gene>
    <name evidence="3" type="ORF">DM02DRAFT_632309</name>
</gene>
<reference evidence="3 4" key="1">
    <citation type="journal article" date="2018" name="Sci. Rep.">
        <title>Comparative genomics provides insights into the lifestyle and reveals functional heterogeneity of dark septate endophytic fungi.</title>
        <authorList>
            <person name="Knapp D.G."/>
            <person name="Nemeth J.B."/>
            <person name="Barry K."/>
            <person name="Hainaut M."/>
            <person name="Henrissat B."/>
            <person name="Johnson J."/>
            <person name="Kuo A."/>
            <person name="Lim J.H.P."/>
            <person name="Lipzen A."/>
            <person name="Nolan M."/>
            <person name="Ohm R.A."/>
            <person name="Tamas L."/>
            <person name="Grigoriev I.V."/>
            <person name="Spatafora J.W."/>
            <person name="Nagy L.G."/>
            <person name="Kovacs G.M."/>
        </authorList>
    </citation>
    <scope>NUCLEOTIDE SEQUENCE [LARGE SCALE GENOMIC DNA]</scope>
    <source>
        <strain evidence="3 4">DSE2036</strain>
    </source>
</reference>
<name>A0A2V1DEN2_9PLEO</name>
<protein>
    <recommendedName>
        <fullName evidence="2">Deoxyribonuclease NucA/NucB domain-containing protein</fullName>
    </recommendedName>
</protein>
<feature type="signal peptide" evidence="1">
    <location>
        <begin position="1"/>
        <end position="19"/>
    </location>
</feature>
<dbReference type="Pfam" id="PF14040">
    <property type="entry name" value="DNase_NucA_NucB"/>
    <property type="match status" value="1"/>
</dbReference>
<dbReference type="OrthoDB" id="2748312at2759"/>
<dbReference type="AlphaFoldDB" id="A0A2V1DEN2"/>